<dbReference type="SUPFAM" id="SSF161070">
    <property type="entry name" value="SNF-like"/>
    <property type="match status" value="1"/>
</dbReference>
<evidence type="ECO:0000256" key="2">
    <source>
        <dbReference type="ARBA" id="ARBA00022448"/>
    </source>
</evidence>
<feature type="transmembrane region" description="Helical" evidence="6">
    <location>
        <begin position="222"/>
        <end position="249"/>
    </location>
</feature>
<dbReference type="NCBIfam" id="NF037979">
    <property type="entry name" value="Na_transp"/>
    <property type="match status" value="1"/>
</dbReference>
<feature type="transmembrane region" description="Helical" evidence="6">
    <location>
        <begin position="421"/>
        <end position="441"/>
    </location>
</feature>
<feature type="transmembrane region" description="Helical" evidence="6">
    <location>
        <begin position="261"/>
        <end position="282"/>
    </location>
</feature>
<organism evidence="7 8">
    <name type="scientific">Anaerobranca gottschalkii DSM 13577</name>
    <dbReference type="NCBI Taxonomy" id="1120990"/>
    <lineage>
        <taxon>Bacteria</taxon>
        <taxon>Bacillati</taxon>
        <taxon>Bacillota</taxon>
        <taxon>Clostridia</taxon>
        <taxon>Eubacteriales</taxon>
        <taxon>Proteinivoracaceae</taxon>
        <taxon>Anaerobranca</taxon>
    </lineage>
</organism>
<dbReference type="GO" id="GO:0016020">
    <property type="term" value="C:membrane"/>
    <property type="evidence" value="ECO:0007669"/>
    <property type="project" value="UniProtKB-SubCell"/>
</dbReference>
<sequence length="444" mass="48036">MQNQREKWASKYGFVLACVGAAMGLGNIWMFPYRLGQYGGAAYLLVFLVFIFTLSVIGLMGEFAFGRAKQSGAIGAFSSVMAEKFNNSPQAKTFGKILGIIPVVGVTGVFTFYLIVVGWIIKYLVLALTNSFGSINIPEYFGGFVGTPQTIIWNAIALILTMIIIRLGVAKGIEKANKIMMPALFGLLILLAVKTLTLNGASEGLKFMFVPDWSYLAKPVTYVMALGQAFFTVCLGGAAMIVYGSYLDYDTDIISSARKTAFFDVIASLVAALIVIPAAFAYNLDAAGGPPLLFITVPNVFSIMPGGYIFGILFFITVLFAALSSAVNLMEVPVEALMHLFKLNRNTSSLIIALVGFVVAIPLNLNMMWFGMFADFFTVYLVPLGAVIAAIMFFWIFGANKAREEINKGAVKPVGEWFETVAKYGFTIIAIIVLILGIRLGGIG</sequence>
<feature type="transmembrane region" description="Helical" evidence="6">
    <location>
        <begin position="43"/>
        <end position="65"/>
    </location>
</feature>
<feature type="transmembrane region" description="Helical" evidence="6">
    <location>
        <begin position="308"/>
        <end position="329"/>
    </location>
</feature>
<gene>
    <name evidence="7" type="ORF">SAMN03080614_101925</name>
</gene>
<comment type="subcellular location">
    <subcellularLocation>
        <location evidence="1">Membrane</location>
        <topology evidence="1">Multi-pass membrane protein</topology>
    </subcellularLocation>
</comment>
<evidence type="ECO:0000256" key="5">
    <source>
        <dbReference type="ARBA" id="ARBA00023136"/>
    </source>
</evidence>
<name>A0A1I0ABA6_9FIRM</name>
<feature type="transmembrane region" description="Helical" evidence="6">
    <location>
        <begin position="12"/>
        <end position="31"/>
    </location>
</feature>
<feature type="transmembrane region" description="Helical" evidence="6">
    <location>
        <begin position="377"/>
        <end position="400"/>
    </location>
</feature>
<reference evidence="8" key="1">
    <citation type="submission" date="2016-10" db="EMBL/GenBank/DDBJ databases">
        <authorList>
            <person name="Varghese N."/>
            <person name="Submissions S."/>
        </authorList>
    </citation>
    <scope>NUCLEOTIDE SEQUENCE [LARGE SCALE GENOMIC DNA]</scope>
    <source>
        <strain evidence="8">DSM 13577</strain>
    </source>
</reference>
<dbReference type="InterPro" id="IPR037272">
    <property type="entry name" value="SNS_sf"/>
</dbReference>
<evidence type="ECO:0000313" key="7">
    <source>
        <dbReference type="EMBL" id="SES91499.1"/>
    </source>
</evidence>
<dbReference type="EMBL" id="FOIF01000019">
    <property type="protein sequence ID" value="SES91499.1"/>
    <property type="molecule type" value="Genomic_DNA"/>
</dbReference>
<evidence type="ECO:0000256" key="1">
    <source>
        <dbReference type="ARBA" id="ARBA00004141"/>
    </source>
</evidence>
<protein>
    <submittedName>
        <fullName evidence="7">Neurotransmitter:Na+ symporter, NSS family</fullName>
    </submittedName>
</protein>
<dbReference type="InterPro" id="IPR000175">
    <property type="entry name" value="Na/ntran_symport"/>
</dbReference>
<dbReference type="AlphaFoldDB" id="A0A1I0ABA6"/>
<keyword evidence="4 6" id="KW-1133">Transmembrane helix</keyword>
<keyword evidence="8" id="KW-1185">Reference proteome</keyword>
<evidence type="ECO:0000256" key="4">
    <source>
        <dbReference type="ARBA" id="ARBA00022989"/>
    </source>
</evidence>
<feature type="transmembrane region" description="Helical" evidence="6">
    <location>
        <begin position="181"/>
        <end position="202"/>
    </location>
</feature>
<dbReference type="CDD" id="cd10336">
    <property type="entry name" value="SLC6sbd_Tyt1-Like"/>
    <property type="match status" value="1"/>
</dbReference>
<dbReference type="RefSeq" id="WP_091350449.1">
    <property type="nucleotide sequence ID" value="NZ_FOIF01000019.1"/>
</dbReference>
<feature type="transmembrane region" description="Helical" evidence="6">
    <location>
        <begin position="151"/>
        <end position="169"/>
    </location>
</feature>
<evidence type="ECO:0000313" key="8">
    <source>
        <dbReference type="Proteomes" id="UP000243819"/>
    </source>
</evidence>
<dbReference type="PROSITE" id="PS50267">
    <property type="entry name" value="NA_NEUROTRAN_SYMP_3"/>
    <property type="match status" value="1"/>
</dbReference>
<dbReference type="OrthoDB" id="9762833at2"/>
<dbReference type="PANTHER" id="PTHR42948">
    <property type="entry name" value="TRANSPORTER"/>
    <property type="match status" value="1"/>
</dbReference>
<evidence type="ECO:0000256" key="6">
    <source>
        <dbReference type="SAM" id="Phobius"/>
    </source>
</evidence>
<dbReference type="PRINTS" id="PR00176">
    <property type="entry name" value="NANEUSMPORT"/>
</dbReference>
<dbReference type="Proteomes" id="UP000243819">
    <property type="component" value="Unassembled WGS sequence"/>
</dbReference>
<feature type="transmembrane region" description="Helical" evidence="6">
    <location>
        <begin position="350"/>
        <end position="371"/>
    </location>
</feature>
<keyword evidence="3 6" id="KW-0812">Transmembrane</keyword>
<feature type="transmembrane region" description="Helical" evidence="6">
    <location>
        <begin position="97"/>
        <end position="121"/>
    </location>
</feature>
<keyword evidence="5 6" id="KW-0472">Membrane</keyword>
<proteinExistence type="predicted"/>
<keyword evidence="2" id="KW-0813">Transport</keyword>
<dbReference type="InterPro" id="IPR047218">
    <property type="entry name" value="YocR/YhdH-like"/>
</dbReference>
<dbReference type="STRING" id="1120990.SAMN03080614_101925"/>
<dbReference type="Pfam" id="PF00209">
    <property type="entry name" value="SNF"/>
    <property type="match status" value="2"/>
</dbReference>
<accession>A0A1I0ABA6</accession>
<evidence type="ECO:0000256" key="3">
    <source>
        <dbReference type="ARBA" id="ARBA00022692"/>
    </source>
</evidence>
<dbReference type="PANTHER" id="PTHR42948:SF1">
    <property type="entry name" value="TRANSPORTER"/>
    <property type="match status" value="1"/>
</dbReference>